<feature type="chain" id="PRO_5022718458" evidence="5">
    <location>
        <begin position="22"/>
        <end position="117"/>
    </location>
</feature>
<dbReference type="InterPro" id="IPR036328">
    <property type="entry name" value="MliC_sf"/>
</dbReference>
<evidence type="ECO:0000256" key="1">
    <source>
        <dbReference type="ARBA" id="ARBA00022729"/>
    </source>
</evidence>
<organism evidence="7 8">
    <name type="scientific">Maritimibacter fusiformis</name>
    <dbReference type="NCBI Taxonomy" id="2603819"/>
    <lineage>
        <taxon>Bacteria</taxon>
        <taxon>Pseudomonadati</taxon>
        <taxon>Pseudomonadota</taxon>
        <taxon>Alphaproteobacteria</taxon>
        <taxon>Rhodobacterales</taxon>
        <taxon>Roseobacteraceae</taxon>
        <taxon>Maritimibacter</taxon>
    </lineage>
</organism>
<evidence type="ECO:0000259" key="6">
    <source>
        <dbReference type="Pfam" id="PF09864"/>
    </source>
</evidence>
<keyword evidence="1 5" id="KW-0732">Signal</keyword>
<dbReference type="Gene3D" id="2.40.128.200">
    <property type="match status" value="1"/>
</dbReference>
<proteinExistence type="predicted"/>
<evidence type="ECO:0000313" key="8">
    <source>
        <dbReference type="Proteomes" id="UP000322080"/>
    </source>
</evidence>
<feature type="domain" description="C-type lysozyme inhibitor" evidence="6">
    <location>
        <begin position="42"/>
        <end position="107"/>
    </location>
</feature>
<feature type="signal peptide" evidence="5">
    <location>
        <begin position="1"/>
        <end position="21"/>
    </location>
</feature>
<dbReference type="InterPro" id="IPR018660">
    <property type="entry name" value="MliC"/>
</dbReference>
<keyword evidence="3" id="KW-0564">Palmitate</keyword>
<sequence>MKPNAWITLFCIAGLAPPAAAEATLSVVLNLNADSDVIAARYTCDAGEPFSVQYVNAGLNSLALIPIDGQEVVFVNVVSASGARYVSGPYEWWTKGSDATLSNQFEKGNTAECVYQE</sequence>
<comment type="caution">
    <text evidence="7">The sequence shown here is derived from an EMBL/GenBank/DDBJ whole genome shotgun (WGS) entry which is preliminary data.</text>
</comment>
<keyword evidence="2" id="KW-0472">Membrane</keyword>
<dbReference type="SUPFAM" id="SSF141488">
    <property type="entry name" value="YdhA-like"/>
    <property type="match status" value="1"/>
</dbReference>
<name>A0A5D0R9L4_9RHOB</name>
<reference evidence="7 8" key="1">
    <citation type="submission" date="2019-08" db="EMBL/GenBank/DDBJ databases">
        <title>Identification of a novel species of the genus Boseongicola.</title>
        <authorList>
            <person name="Zhang X.-Q."/>
        </authorList>
    </citation>
    <scope>NUCLEOTIDE SEQUENCE [LARGE SCALE GENOMIC DNA]</scope>
    <source>
        <strain evidence="7 8">HY14</strain>
    </source>
</reference>
<dbReference type="Pfam" id="PF09864">
    <property type="entry name" value="MliC"/>
    <property type="match status" value="1"/>
</dbReference>
<evidence type="ECO:0000256" key="2">
    <source>
        <dbReference type="ARBA" id="ARBA00023136"/>
    </source>
</evidence>
<evidence type="ECO:0000313" key="7">
    <source>
        <dbReference type="EMBL" id="TYB77581.1"/>
    </source>
</evidence>
<dbReference type="EMBL" id="VSIY01000015">
    <property type="protein sequence ID" value="TYB77581.1"/>
    <property type="molecule type" value="Genomic_DNA"/>
</dbReference>
<dbReference type="Proteomes" id="UP000322080">
    <property type="component" value="Unassembled WGS sequence"/>
</dbReference>
<keyword evidence="4" id="KW-0449">Lipoprotein</keyword>
<keyword evidence="8" id="KW-1185">Reference proteome</keyword>
<evidence type="ECO:0000256" key="4">
    <source>
        <dbReference type="ARBA" id="ARBA00023288"/>
    </source>
</evidence>
<evidence type="ECO:0000256" key="5">
    <source>
        <dbReference type="SAM" id="SignalP"/>
    </source>
</evidence>
<dbReference type="RefSeq" id="WP_148379482.1">
    <property type="nucleotide sequence ID" value="NZ_VSIY01000015.1"/>
</dbReference>
<gene>
    <name evidence="7" type="ORF">FVF75_15050</name>
</gene>
<evidence type="ECO:0000256" key="3">
    <source>
        <dbReference type="ARBA" id="ARBA00023139"/>
    </source>
</evidence>
<accession>A0A5D0R9L4</accession>
<protein>
    <submittedName>
        <fullName evidence="7">Lysozyme inhibitor</fullName>
    </submittedName>
</protein>
<dbReference type="AlphaFoldDB" id="A0A5D0R9L4"/>